<name>A0A2N9IG51_FAGSY</name>
<dbReference type="InterPro" id="IPR005162">
    <property type="entry name" value="Retrotrans_gag_dom"/>
</dbReference>
<feature type="compositionally biased region" description="Basic and acidic residues" evidence="1">
    <location>
        <begin position="90"/>
        <end position="117"/>
    </location>
</feature>
<dbReference type="CDD" id="cd00303">
    <property type="entry name" value="retropepsin_like"/>
    <property type="match status" value="1"/>
</dbReference>
<protein>
    <recommendedName>
        <fullName evidence="2">Retrotransposon gag domain-containing protein</fullName>
    </recommendedName>
</protein>
<dbReference type="PANTHER" id="PTHR33240:SF15">
    <property type="entry name" value="GAG-PRO-LIKE PROTEIN"/>
    <property type="match status" value="1"/>
</dbReference>
<dbReference type="Pfam" id="PF03732">
    <property type="entry name" value="Retrotrans_gag"/>
    <property type="match status" value="1"/>
</dbReference>
<feature type="region of interest" description="Disordered" evidence="1">
    <location>
        <begin position="90"/>
        <end position="131"/>
    </location>
</feature>
<evidence type="ECO:0000313" key="3">
    <source>
        <dbReference type="EMBL" id="SPD23194.1"/>
    </source>
</evidence>
<accession>A0A2N9IG51</accession>
<dbReference type="PANTHER" id="PTHR33240">
    <property type="entry name" value="OS08G0508500 PROTEIN"/>
    <property type="match status" value="1"/>
</dbReference>
<gene>
    <name evidence="3" type="ORF">FSB_LOCUS51076</name>
</gene>
<reference evidence="3" key="1">
    <citation type="submission" date="2018-02" db="EMBL/GenBank/DDBJ databases">
        <authorList>
            <person name="Cohen D.B."/>
            <person name="Kent A.D."/>
        </authorList>
    </citation>
    <scope>NUCLEOTIDE SEQUENCE</scope>
</reference>
<evidence type="ECO:0000259" key="2">
    <source>
        <dbReference type="Pfam" id="PF03732"/>
    </source>
</evidence>
<feature type="domain" description="Retrotransposon gag" evidence="2">
    <location>
        <begin position="14"/>
        <end position="78"/>
    </location>
</feature>
<sequence>MRLQGVSDEIMCRAFPTNLRGSMRVWFNQLETRSIDTFTQLSWAFIDNFIGGRRSARPGNYLLNIQQREGESLRSYDAFEARDEFISRKRKEPEDQRFEPSKGRISKPDYSKVDRKNAGSSRRQSRRPKSFTPLNMSIDQVFLQIRDDLALSGPGSYDQALYTVTQRPRKNMKLDDQIITFSEDDARGIHQPHDDALVVTMTIAGFITRQVLIDNGSSTDIIYLPAYQQIKIDKEWLRPIDIPLMGFTGDRVKPSGVVSLIIEAGTYPKQVRASVEFLIVDCPLAYNVIISRELKGDQATARECYYFASLGPETRHQTIAINEGQKLIESTEKLEVVVLDDKKPDKTTNIGTKMDRRMRKAIIEFLKGNLDVFAWTHEDMPDIDPSVISHKLNVELSIPAYKAKKTSVRLGQESGYL</sequence>
<dbReference type="AlphaFoldDB" id="A0A2N9IG51"/>
<proteinExistence type="predicted"/>
<evidence type="ECO:0000256" key="1">
    <source>
        <dbReference type="SAM" id="MobiDB-lite"/>
    </source>
</evidence>
<dbReference type="EMBL" id="OIVN01005589">
    <property type="protein sequence ID" value="SPD23194.1"/>
    <property type="molecule type" value="Genomic_DNA"/>
</dbReference>
<organism evidence="3">
    <name type="scientific">Fagus sylvatica</name>
    <name type="common">Beechnut</name>
    <dbReference type="NCBI Taxonomy" id="28930"/>
    <lineage>
        <taxon>Eukaryota</taxon>
        <taxon>Viridiplantae</taxon>
        <taxon>Streptophyta</taxon>
        <taxon>Embryophyta</taxon>
        <taxon>Tracheophyta</taxon>
        <taxon>Spermatophyta</taxon>
        <taxon>Magnoliopsida</taxon>
        <taxon>eudicotyledons</taxon>
        <taxon>Gunneridae</taxon>
        <taxon>Pentapetalae</taxon>
        <taxon>rosids</taxon>
        <taxon>fabids</taxon>
        <taxon>Fagales</taxon>
        <taxon>Fagaceae</taxon>
        <taxon>Fagus</taxon>
    </lineage>
</organism>